<feature type="transmembrane region" description="Helical" evidence="10">
    <location>
        <begin position="820"/>
        <end position="847"/>
    </location>
</feature>
<dbReference type="SUPFAM" id="SSF53850">
    <property type="entry name" value="Periplasmic binding protein-like II"/>
    <property type="match status" value="4"/>
</dbReference>
<evidence type="ECO:0000256" key="9">
    <source>
        <dbReference type="ARBA" id="ARBA00023136"/>
    </source>
</evidence>
<dbReference type="InterPro" id="IPR001320">
    <property type="entry name" value="Iontro_rcpt_C"/>
</dbReference>
<evidence type="ECO:0000259" key="11">
    <source>
        <dbReference type="PROSITE" id="PS50928"/>
    </source>
</evidence>
<dbReference type="CDD" id="cd13629">
    <property type="entry name" value="PBP2_Dsm1740"/>
    <property type="match status" value="2"/>
</dbReference>
<evidence type="ECO:0000256" key="10">
    <source>
        <dbReference type="RuleBase" id="RU363032"/>
    </source>
</evidence>
<dbReference type="SMART" id="SM00079">
    <property type="entry name" value="PBPe"/>
    <property type="match status" value="1"/>
</dbReference>
<evidence type="ECO:0000256" key="8">
    <source>
        <dbReference type="ARBA" id="ARBA00022989"/>
    </source>
</evidence>
<proteinExistence type="inferred from homology"/>
<dbReference type="Gene3D" id="1.10.3720.10">
    <property type="entry name" value="MetI-like"/>
    <property type="match status" value="1"/>
</dbReference>
<dbReference type="GO" id="GO:0043190">
    <property type="term" value="C:ATP-binding cassette (ABC) transporter complex"/>
    <property type="evidence" value="ECO:0007669"/>
    <property type="project" value="InterPro"/>
</dbReference>
<dbReference type="InterPro" id="IPR010065">
    <property type="entry name" value="AA_ABC_transptr_permease_3TM"/>
</dbReference>
<dbReference type="Pfam" id="PF00528">
    <property type="entry name" value="BPD_transp_1"/>
    <property type="match status" value="1"/>
</dbReference>
<keyword evidence="6 10" id="KW-0812">Transmembrane</keyword>
<comment type="caution">
    <text evidence="12">The sequence shown here is derived from an EMBL/GenBank/DDBJ whole genome shotgun (WGS) entry which is preliminary data.</text>
</comment>
<keyword evidence="4 10" id="KW-0813">Transport</keyword>
<gene>
    <name evidence="12" type="ORF">A3K90_05005</name>
</gene>
<protein>
    <submittedName>
        <fullName evidence="12">ABC transporter substrate-binding protein</fullName>
    </submittedName>
</protein>
<evidence type="ECO:0000256" key="2">
    <source>
        <dbReference type="ARBA" id="ARBA00010072"/>
    </source>
</evidence>
<dbReference type="SUPFAM" id="SSF161098">
    <property type="entry name" value="MetI-like"/>
    <property type="match status" value="1"/>
</dbReference>
<evidence type="ECO:0000256" key="3">
    <source>
        <dbReference type="ARBA" id="ARBA00010333"/>
    </source>
</evidence>
<dbReference type="PANTHER" id="PTHR35936">
    <property type="entry name" value="MEMBRANE-BOUND LYTIC MUREIN TRANSGLYCOSYLASE F"/>
    <property type="match status" value="1"/>
</dbReference>
<evidence type="ECO:0000313" key="12">
    <source>
        <dbReference type="EMBL" id="KZK74271.1"/>
    </source>
</evidence>
<reference evidence="12 13" key="1">
    <citation type="submission" date="2016-03" db="EMBL/GenBank/DDBJ databases">
        <title>Speciation and ecological success in dimly lit waters: horizontal gene transfer in a green sulfur bacteria bloom unveiled by metagenomic assembly.</title>
        <authorList>
            <person name="Llorens-Mares T."/>
            <person name="Liu Z."/>
            <person name="Allen L.Z."/>
            <person name="Rusch D.B."/>
            <person name="Craig M.T."/>
            <person name="Dupont C.L."/>
            <person name="Bryant D.A."/>
            <person name="Casamayor E.O."/>
        </authorList>
    </citation>
    <scope>NUCLEOTIDE SEQUENCE [LARGE SCALE GENOMIC DNA]</scope>
    <source>
        <strain evidence="12">CIII</strain>
    </source>
</reference>
<keyword evidence="7" id="KW-0732">Signal</keyword>
<comment type="similarity">
    <text evidence="3">Belongs to the bacterial solute-binding protein 3 family.</text>
</comment>
<dbReference type="InterPro" id="IPR035906">
    <property type="entry name" value="MetI-like_sf"/>
</dbReference>
<evidence type="ECO:0000256" key="4">
    <source>
        <dbReference type="ARBA" id="ARBA00022448"/>
    </source>
</evidence>
<keyword evidence="9 10" id="KW-0472">Membrane</keyword>
<organism evidence="12 13">
    <name type="scientific">Pelodictyon luteolum</name>
    <dbReference type="NCBI Taxonomy" id="1100"/>
    <lineage>
        <taxon>Bacteria</taxon>
        <taxon>Pseudomonadati</taxon>
        <taxon>Chlorobiota</taxon>
        <taxon>Chlorobiia</taxon>
        <taxon>Chlorobiales</taxon>
        <taxon>Chlorobiaceae</taxon>
        <taxon>Chlorobium/Pelodictyon group</taxon>
        <taxon>Pelodictyon</taxon>
    </lineage>
</organism>
<feature type="domain" description="ABC transmembrane type-1" evidence="11">
    <location>
        <begin position="785"/>
        <end position="973"/>
    </location>
</feature>
<dbReference type="PANTHER" id="PTHR35936:SF19">
    <property type="entry name" value="AMINO-ACID-BINDING PROTEIN YXEM-RELATED"/>
    <property type="match status" value="1"/>
</dbReference>
<feature type="transmembrane region" description="Helical" evidence="10">
    <location>
        <begin position="950"/>
        <end position="975"/>
    </location>
</feature>
<comment type="subcellular location">
    <subcellularLocation>
        <location evidence="1">Cell inner membrane</location>
        <topology evidence="1">Multi-pass membrane protein</topology>
    </subcellularLocation>
    <subcellularLocation>
        <location evidence="10">Cell membrane</location>
        <topology evidence="10">Multi-pass membrane protein</topology>
    </subcellularLocation>
</comment>
<dbReference type="NCBIfam" id="TIGR01726">
    <property type="entry name" value="HEQRo_perm_3TM"/>
    <property type="match status" value="1"/>
</dbReference>
<dbReference type="PROSITE" id="PS50928">
    <property type="entry name" value="ABC_TM1"/>
    <property type="match status" value="1"/>
</dbReference>
<sequence>MKGRMHRWFPVLFILALLSGCGKDAQEIRSIEDARDARIGVMTGSTGEELALQMFPEADIKSFDDVMDAVTAMMSGKLDAIVTAYPTALQVTKKHTAFRVLEEPLRNENTCIALRKGNPALLTTLNGIIDSLHQDGTLADMRRRWFKKDLSPYEERTLEVPTKGEVLKIGVTATREPMSFMDRDAEVSGFDGELARIIGRVLRRPVEFHNMKFMGLIPALQSAKIDLVITGMTATAERKRSVDFTKTYFENAQVMLVKTAAPHGDGKVRVLKDIDGKRVAVLSGSAGDLAARRRFRDSEFLVMENAADAAVALNTRKADAFIYDRSVLENIARQEPGLVILGEPVAKLEVAAALKKGNTALASELNEAIGAFTEDGTLAILRKKWIDGDGGSLQESNAVGRKGEAELRMGTCATLAPFSYHANGEITGLDIELARMIGNRLQKKITLVDMPFGALIPALQAGKIDFALSNFNVTEERKKLILFSRPYLQNDISALVLRSAAAPATPVSEGASLSAPDLNGTRVAVLLGSTHDTYALSHYPNATLLQYKTPSDIILAVKSGKVDAGIYTTETLREIFRADPSLELKGGVLFSVPVAMGFNKQNDSLREQFNVFLQDIRQNGVYHDMVDRWITRGEDAMPSISGTRANGVLRVGVVSDKGLPFMIVKNNRLVGFDEELAERFAAYLGKEIKTSDMDFGNLIAAAATNKIDMIASTLMITPERALQISFSDPYYEIGASAFVMKTGGAEAVAGNDAPGAAYSFIQPIVDGFQNNIIKENRWKLILSGLRVTVIISVLSALFGTVLGAGVCAMRMSSAKTLKTLASVFISLLRGTPVLVLLMLIFYVVFASVSIDPVAVAVIAFGLNFAAYVAEIFRSGVESIDNGQREAGISMGFTRLRTFLLIILPQTIQRILPVYKGEFLSLVKMTSIVGYIAVEDLTKAGDIIRSRTFDAFFPLIMVAILYFSISWLLLQSMAYLERRTDPKFKRIKTAV</sequence>
<dbReference type="InterPro" id="IPR001638">
    <property type="entry name" value="Solute-binding_3/MltF_N"/>
</dbReference>
<evidence type="ECO:0000256" key="7">
    <source>
        <dbReference type="ARBA" id="ARBA00022729"/>
    </source>
</evidence>
<dbReference type="PROSITE" id="PS01039">
    <property type="entry name" value="SBP_BACTERIAL_3"/>
    <property type="match status" value="1"/>
</dbReference>
<dbReference type="Pfam" id="PF00497">
    <property type="entry name" value="SBP_bac_3"/>
    <property type="match status" value="3"/>
</dbReference>
<name>A0A165LPM5_PELLU</name>
<comment type="similarity">
    <text evidence="2">Belongs to the binding-protein-dependent transport system permease family. HisMQ subfamily.</text>
</comment>
<dbReference type="PROSITE" id="PS51257">
    <property type="entry name" value="PROKAR_LIPOPROTEIN"/>
    <property type="match status" value="1"/>
</dbReference>
<evidence type="ECO:0000256" key="6">
    <source>
        <dbReference type="ARBA" id="ARBA00022692"/>
    </source>
</evidence>
<dbReference type="Proteomes" id="UP000076481">
    <property type="component" value="Unassembled WGS sequence"/>
</dbReference>
<dbReference type="AlphaFoldDB" id="A0A165LPM5"/>
<evidence type="ECO:0000313" key="13">
    <source>
        <dbReference type="Proteomes" id="UP000076481"/>
    </source>
</evidence>
<dbReference type="GO" id="GO:0015276">
    <property type="term" value="F:ligand-gated monoatomic ion channel activity"/>
    <property type="evidence" value="ECO:0007669"/>
    <property type="project" value="InterPro"/>
</dbReference>
<dbReference type="CDD" id="cd06261">
    <property type="entry name" value="TM_PBP2"/>
    <property type="match status" value="1"/>
</dbReference>
<keyword evidence="8 10" id="KW-1133">Transmembrane helix</keyword>
<feature type="transmembrane region" description="Helical" evidence="10">
    <location>
        <begin position="787"/>
        <end position="808"/>
    </location>
</feature>
<evidence type="ECO:0000256" key="1">
    <source>
        <dbReference type="ARBA" id="ARBA00004429"/>
    </source>
</evidence>
<feature type="transmembrane region" description="Helical" evidence="10">
    <location>
        <begin position="853"/>
        <end position="872"/>
    </location>
</feature>
<dbReference type="SMART" id="SM00062">
    <property type="entry name" value="PBPb"/>
    <property type="match status" value="4"/>
</dbReference>
<keyword evidence="5" id="KW-1003">Cell membrane</keyword>
<accession>A0A165LPM5</accession>
<dbReference type="InterPro" id="IPR018313">
    <property type="entry name" value="SBP_3_CS"/>
</dbReference>
<dbReference type="EMBL" id="LVWG01000030">
    <property type="protein sequence ID" value="KZK74271.1"/>
    <property type="molecule type" value="Genomic_DNA"/>
</dbReference>
<dbReference type="InterPro" id="IPR000515">
    <property type="entry name" value="MetI-like"/>
</dbReference>
<evidence type="ECO:0000256" key="5">
    <source>
        <dbReference type="ARBA" id="ARBA00022475"/>
    </source>
</evidence>
<dbReference type="Gene3D" id="3.40.190.10">
    <property type="entry name" value="Periplasmic binding protein-like II"/>
    <property type="match status" value="6"/>
</dbReference>